<comment type="caution">
    <text evidence="5">The sequence shown here is derived from an EMBL/GenBank/DDBJ whole genome shotgun (WGS) entry which is preliminary data.</text>
</comment>
<feature type="signal peptide" evidence="3">
    <location>
        <begin position="1"/>
        <end position="26"/>
    </location>
</feature>
<dbReference type="InterPro" id="IPR002018">
    <property type="entry name" value="CarbesteraseB"/>
</dbReference>
<evidence type="ECO:0000256" key="1">
    <source>
        <dbReference type="ARBA" id="ARBA00005964"/>
    </source>
</evidence>
<dbReference type="InterPro" id="IPR050309">
    <property type="entry name" value="Type-B_Carboxylest/Lipase"/>
</dbReference>
<protein>
    <recommendedName>
        <fullName evidence="3">Carboxylic ester hydrolase</fullName>
        <ecNumber evidence="3">3.1.1.-</ecNumber>
    </recommendedName>
</protein>
<keyword evidence="2 3" id="KW-0378">Hydrolase</keyword>
<dbReference type="InterPro" id="IPR029058">
    <property type="entry name" value="AB_hydrolase_fold"/>
</dbReference>
<dbReference type="EC" id="3.1.1.-" evidence="3"/>
<evidence type="ECO:0000259" key="4">
    <source>
        <dbReference type="Pfam" id="PF00135"/>
    </source>
</evidence>
<gene>
    <name evidence="5" type="ORF">CCHLO57077_00001759</name>
</gene>
<evidence type="ECO:0000256" key="2">
    <source>
        <dbReference type="ARBA" id="ARBA00022801"/>
    </source>
</evidence>
<dbReference type="Pfam" id="PF00135">
    <property type="entry name" value="COesterase"/>
    <property type="match status" value="1"/>
</dbReference>
<dbReference type="Gene3D" id="3.40.50.1820">
    <property type="entry name" value="alpha/beta hydrolase"/>
    <property type="match status" value="1"/>
</dbReference>
<organism evidence="5 6">
    <name type="scientific">Clonostachys chloroleuca</name>
    <dbReference type="NCBI Taxonomy" id="1926264"/>
    <lineage>
        <taxon>Eukaryota</taxon>
        <taxon>Fungi</taxon>
        <taxon>Dikarya</taxon>
        <taxon>Ascomycota</taxon>
        <taxon>Pezizomycotina</taxon>
        <taxon>Sordariomycetes</taxon>
        <taxon>Hypocreomycetidae</taxon>
        <taxon>Hypocreales</taxon>
        <taxon>Bionectriaceae</taxon>
        <taxon>Clonostachys</taxon>
    </lineage>
</organism>
<name>A0AA35M4M0_9HYPO</name>
<proteinExistence type="inferred from homology"/>
<evidence type="ECO:0000313" key="6">
    <source>
        <dbReference type="Proteomes" id="UP001160390"/>
    </source>
</evidence>
<sequence length="541" mass="60400">MPVLANMLPILKYLLAVCLLATSATAVPQIVDLSYRQYRGQELQNGLTQWLGIQYAAPPIGDLRFRPPQDPPVVQGVQDAHHYGPVCLRTGQDPYYKETSEDCLYLDVMAPSNATETSKLPVMVWIQGGAFNANTRPRFNSSGLIAAAQYDMVVVNFNYRVGLWGFLTNGDSITANNGLRDQRKVLEWVQHHIHKFGGNKDHVVLVGSSAGAASVSFHMMADNGTDRGLFHGATLASASYATILTIDESRYQYNNLAIRLGCTVKDSLACLRNKTAVEIQKVNTYNLPLPRAAKPPLYQWLPVLDNEFIPDYPYRAFSEGRVIKVPTIIGDDKNGGTDFTERTTASLVDSNLWIANQYPTITPDMFGEVNRLYPNSNNTCPNAGCYWRQLSDVYGDIRFMCPALFMSSQLRALGSSASYSYLWNVEDPALMREGLGVPHTVETDALLGTQYGKEGAPESYKPGGINEMASPIMQGYWTSFIRSLDPNKYRYPGTAEWRNWETGSPRRIVFGTKGKTEMEEIPPELKEKCEFWVKYGVQMLL</sequence>
<keyword evidence="3" id="KW-0732">Signal</keyword>
<dbReference type="Proteomes" id="UP001160390">
    <property type="component" value="Unassembled WGS sequence"/>
</dbReference>
<dbReference type="AlphaFoldDB" id="A0AA35M4M0"/>
<dbReference type="SUPFAM" id="SSF53474">
    <property type="entry name" value="alpha/beta-Hydrolases"/>
    <property type="match status" value="1"/>
</dbReference>
<dbReference type="EMBL" id="CABFNP030001012">
    <property type="protein sequence ID" value="CAI6090129.1"/>
    <property type="molecule type" value="Genomic_DNA"/>
</dbReference>
<evidence type="ECO:0000256" key="3">
    <source>
        <dbReference type="RuleBase" id="RU361235"/>
    </source>
</evidence>
<dbReference type="InterPro" id="IPR019826">
    <property type="entry name" value="Carboxylesterase_B_AS"/>
</dbReference>
<evidence type="ECO:0000313" key="5">
    <source>
        <dbReference type="EMBL" id="CAI6090129.1"/>
    </source>
</evidence>
<dbReference type="GO" id="GO:0016787">
    <property type="term" value="F:hydrolase activity"/>
    <property type="evidence" value="ECO:0007669"/>
    <property type="project" value="UniProtKB-KW"/>
</dbReference>
<comment type="similarity">
    <text evidence="1 3">Belongs to the type-B carboxylesterase/lipase family.</text>
</comment>
<feature type="chain" id="PRO_5041486548" description="Carboxylic ester hydrolase" evidence="3">
    <location>
        <begin position="27"/>
        <end position="541"/>
    </location>
</feature>
<keyword evidence="6" id="KW-1185">Reference proteome</keyword>
<reference evidence="5" key="1">
    <citation type="submission" date="2023-01" db="EMBL/GenBank/DDBJ databases">
        <authorList>
            <person name="Piombo E."/>
        </authorList>
    </citation>
    <scope>NUCLEOTIDE SEQUENCE</scope>
</reference>
<dbReference type="PANTHER" id="PTHR11559">
    <property type="entry name" value="CARBOXYLESTERASE"/>
    <property type="match status" value="1"/>
</dbReference>
<dbReference type="PROSITE" id="PS00122">
    <property type="entry name" value="CARBOXYLESTERASE_B_1"/>
    <property type="match status" value="1"/>
</dbReference>
<feature type="domain" description="Carboxylesterase type B" evidence="4">
    <location>
        <begin position="29"/>
        <end position="520"/>
    </location>
</feature>
<accession>A0AA35M4M0</accession>